<reference evidence="1" key="1">
    <citation type="submission" date="2022-07" db="EMBL/GenBank/DDBJ databases">
        <title>Marinobacter iranensis a new bacterium isolate from a hipersaline lake in Iran.</title>
        <authorList>
            <person name="Mohammad A.M.A."/>
            <person name="Cristina S.-P."/>
            <person name="Antonio V."/>
        </authorList>
    </citation>
    <scope>NUCLEOTIDE SEQUENCE</scope>
    <source>
        <strain evidence="1">71-i</strain>
    </source>
</reference>
<dbReference type="Proteomes" id="UP001143391">
    <property type="component" value="Unassembled WGS sequence"/>
</dbReference>
<dbReference type="EMBL" id="JANCMW010000008">
    <property type="protein sequence ID" value="MDF0751256.1"/>
    <property type="molecule type" value="Genomic_DNA"/>
</dbReference>
<sequence>MSITEKRRFQQIRRNWNSKLRALRIDGKNRKRYGEHAPKFAELLWIPTAALTHSVKAGSSKDSARIVQDWPDQFILPVRELPAIKACLAHWKIGLSWEATGIFQQMLDIIEEKGKVDRLRNLNDIEERYRSVDELYDKVASTGGLHPRSELIRGNFREEGGILVHIGPDGVPFFGKKGHHRLAVALALELEYIPAQLGVIHASAIDRLDAFREKK</sequence>
<evidence type="ECO:0000313" key="1">
    <source>
        <dbReference type="EMBL" id="MDF0751256.1"/>
    </source>
</evidence>
<organism evidence="1 2">
    <name type="scientific">Marinobacter iranensis</name>
    <dbReference type="NCBI Taxonomy" id="2962607"/>
    <lineage>
        <taxon>Bacteria</taxon>
        <taxon>Pseudomonadati</taxon>
        <taxon>Pseudomonadota</taxon>
        <taxon>Gammaproteobacteria</taxon>
        <taxon>Pseudomonadales</taxon>
        <taxon>Marinobacteraceae</taxon>
        <taxon>Marinobacter</taxon>
    </lineage>
</organism>
<name>A0ABT5YCI8_9GAMM</name>
<keyword evidence="2" id="KW-1185">Reference proteome</keyword>
<proteinExistence type="predicted"/>
<evidence type="ECO:0000313" key="2">
    <source>
        <dbReference type="Proteomes" id="UP001143391"/>
    </source>
</evidence>
<dbReference type="RefSeq" id="WP_275707414.1">
    <property type="nucleotide sequence ID" value="NZ_JANCMW010000008.1"/>
</dbReference>
<gene>
    <name evidence="1" type="ORF">NLU14_13580</name>
</gene>
<accession>A0ABT5YCI8</accession>
<protein>
    <submittedName>
        <fullName evidence="1">Uncharacterized protein</fullName>
    </submittedName>
</protein>
<comment type="caution">
    <text evidence="1">The sequence shown here is derived from an EMBL/GenBank/DDBJ whole genome shotgun (WGS) entry which is preliminary data.</text>
</comment>